<reference evidence="2" key="2">
    <citation type="submission" date="2010-05" db="EMBL/GenBank/DDBJ databases">
        <authorList>
            <person name="Almeida L.G."/>
            <person name="Nicolas M.F."/>
            <person name="Souza R.C."/>
            <person name="Vasconcelos A.T.R."/>
        </authorList>
    </citation>
    <scope>NUCLEOTIDE SEQUENCE</scope>
</reference>
<feature type="compositionally biased region" description="Basic and acidic residues" evidence="1">
    <location>
        <begin position="213"/>
        <end position="223"/>
    </location>
</feature>
<feature type="region of interest" description="Disordered" evidence="1">
    <location>
        <begin position="31"/>
        <end position="53"/>
    </location>
</feature>
<feature type="compositionally biased region" description="Basic and acidic residues" evidence="1">
    <location>
        <begin position="31"/>
        <end position="40"/>
    </location>
</feature>
<organism evidence="2">
    <name type="scientific">Anopheles darlingi</name>
    <name type="common">Mosquito</name>
    <dbReference type="NCBI Taxonomy" id="43151"/>
    <lineage>
        <taxon>Eukaryota</taxon>
        <taxon>Metazoa</taxon>
        <taxon>Ecdysozoa</taxon>
        <taxon>Arthropoda</taxon>
        <taxon>Hexapoda</taxon>
        <taxon>Insecta</taxon>
        <taxon>Pterygota</taxon>
        <taxon>Neoptera</taxon>
        <taxon>Endopterygota</taxon>
        <taxon>Diptera</taxon>
        <taxon>Nematocera</taxon>
        <taxon>Culicoidea</taxon>
        <taxon>Culicidae</taxon>
        <taxon>Anophelinae</taxon>
        <taxon>Anopheles</taxon>
    </lineage>
</organism>
<evidence type="ECO:0000313" key="3">
    <source>
        <dbReference type="EnsemblMetazoa" id="ADAC008228-PA"/>
    </source>
</evidence>
<evidence type="ECO:0000256" key="1">
    <source>
        <dbReference type="SAM" id="MobiDB-lite"/>
    </source>
</evidence>
<proteinExistence type="predicted"/>
<evidence type="ECO:0000313" key="4">
    <source>
        <dbReference type="Proteomes" id="UP000000673"/>
    </source>
</evidence>
<feature type="compositionally biased region" description="Low complexity" evidence="1">
    <location>
        <begin position="187"/>
        <end position="211"/>
    </location>
</feature>
<dbReference type="HOGENOM" id="CLU_501755_0_0_1"/>
<feature type="compositionally biased region" description="Basic residues" evidence="1">
    <location>
        <begin position="343"/>
        <end position="358"/>
    </location>
</feature>
<name>W5J9R7_ANODA</name>
<dbReference type="VEuPathDB" id="VectorBase:ADAC008228"/>
<feature type="compositionally biased region" description="Polar residues" evidence="1">
    <location>
        <begin position="492"/>
        <end position="509"/>
    </location>
</feature>
<evidence type="ECO:0000313" key="2">
    <source>
        <dbReference type="EMBL" id="ETN60153.1"/>
    </source>
</evidence>
<reference evidence="2 4" key="1">
    <citation type="journal article" date="2010" name="BMC Genomics">
        <title>Combination of measures distinguishes pre-miRNAs from other stem-loops in the genome of the newly sequenced Anopheles darlingi.</title>
        <authorList>
            <person name="Mendes N.D."/>
            <person name="Freitas A.T."/>
            <person name="Vasconcelos A.T."/>
            <person name="Sagot M.F."/>
        </authorList>
    </citation>
    <scope>NUCLEOTIDE SEQUENCE</scope>
</reference>
<feature type="region of interest" description="Disordered" evidence="1">
    <location>
        <begin position="492"/>
        <end position="543"/>
    </location>
</feature>
<dbReference type="Proteomes" id="UP000000673">
    <property type="component" value="Unassembled WGS sequence"/>
</dbReference>
<gene>
    <name evidence="2" type="ORF">AND_008228</name>
</gene>
<dbReference type="EnsemblMetazoa" id="ADAC008228-RA">
    <property type="protein sequence ID" value="ADAC008228-PA"/>
    <property type="gene ID" value="ADAC008228"/>
</dbReference>
<sequence>MDSVLFASTVCSYSISGQSWLQLQQQKLRARREQQRREHSNGVSYNYGSPAFPTGDSAYNTTHRRSQTLSPVRNDRNYHTLTTTRTHSTERPFVAVQRAHENAKLQTIGSAPLSILNASPHGHIAQAQQHPSPSPSSSVTSASATSPTLHQQQQQQQHHQMTNGHGNGSPTGGQHRHNNGTTGMVYSQHQHQQQQQQLNSSLNGSSGLLSLAPEDHSTPKHGQVRLESEQIIFSNINSLNNLDNCEKLNNLLNEITNSAAAVAAVASPAEPSSDTVSPPVSSAATACTSHNTSTSSVTTSSTSSSSSSSMSTSNSSATSLINHPHQLIDSYHHRERDRHYQHHNHNHHHHHHHQHHLRQQSQQQQQQHRNGRSPTEQEPMELSSPEESFDGKANGGEQRNGTAGSHYNGIKGKEVNHGQLALDKLLASLALESDVTEEHLAKIEGRSSDDGSYTEQLSTRTEVGHAHGSELSDVLASLTEYELTENHRLNMYSNGSNGYPNGYPKSSDTNGHRAMNGGSELSNGYSPHHHHQQQQQQTTTDIQ</sequence>
<accession>W5J9R7</accession>
<dbReference type="eggNOG" id="ENOG502T8JM">
    <property type="taxonomic scope" value="Eukaryota"/>
</dbReference>
<keyword evidence="4" id="KW-1185">Reference proteome</keyword>
<feature type="region of interest" description="Disordered" evidence="1">
    <location>
        <begin position="441"/>
        <end position="465"/>
    </location>
</feature>
<dbReference type="EMBL" id="ADMH02001966">
    <property type="protein sequence ID" value="ETN60153.1"/>
    <property type="molecule type" value="Genomic_DNA"/>
</dbReference>
<reference evidence="2" key="3">
    <citation type="journal article" date="2013" name="Nucleic Acids Res.">
        <title>The genome of Anopheles darlingi, the main neotropical malaria vector.</title>
        <authorList>
            <person name="Marinotti O."/>
            <person name="Cerqueira G.C."/>
            <person name="de Almeida L.G."/>
            <person name="Ferro M.I."/>
            <person name="Loreto E.L."/>
            <person name="Zaha A."/>
            <person name="Teixeira S.M."/>
            <person name="Wespiser A.R."/>
            <person name="Almeida E Silva A."/>
            <person name="Schlindwein A.D."/>
            <person name="Pacheco A.C."/>
            <person name="Silva A.L."/>
            <person name="Graveley B.R."/>
            <person name="Walenz B.P."/>
            <person name="Lima Bde A."/>
            <person name="Ribeiro C.A."/>
            <person name="Nunes-Silva C.G."/>
            <person name="de Carvalho C.R."/>
            <person name="Soares C.M."/>
            <person name="de Menezes C.B."/>
            <person name="Matiolli C."/>
            <person name="Caffrey D."/>
            <person name="Araujo D.A."/>
            <person name="de Oliveira D.M."/>
            <person name="Golenbock D."/>
            <person name="Grisard E.C."/>
            <person name="Fantinatti-Garboggini F."/>
            <person name="de Carvalho F.M."/>
            <person name="Barcellos F.G."/>
            <person name="Prosdocimi F."/>
            <person name="May G."/>
            <person name="Azevedo Junior G.M."/>
            <person name="Guimaraes G.M."/>
            <person name="Goldman G.H."/>
            <person name="Padilha I.Q."/>
            <person name="Batista Jda S."/>
            <person name="Ferro J.A."/>
            <person name="Ribeiro J.M."/>
            <person name="Fietto J.L."/>
            <person name="Dabbas K.M."/>
            <person name="Cerdeira L."/>
            <person name="Agnez-Lima L.F."/>
            <person name="Brocchi M."/>
            <person name="de Carvalho M.O."/>
            <person name="Teixeira Mde M."/>
            <person name="Diniz Maia Mde M."/>
            <person name="Goldman M.H."/>
            <person name="Cruz Schneider M.P."/>
            <person name="Felipe M.S."/>
            <person name="Hungria M."/>
            <person name="Nicolas M.F."/>
            <person name="Pereira M."/>
            <person name="Montes M.A."/>
            <person name="Cantao M.E."/>
            <person name="Vincentz M."/>
            <person name="Rafael M.S."/>
            <person name="Silverman N."/>
            <person name="Stoco P.H."/>
            <person name="Souza R.C."/>
            <person name="Vicentini R."/>
            <person name="Gazzinelli R.T."/>
            <person name="Neves Rde O."/>
            <person name="Silva R."/>
            <person name="Astolfi-Filho S."/>
            <person name="Maciel T.E."/>
            <person name="Urmenyi T.P."/>
            <person name="Tadei W.P."/>
            <person name="Camargo E.P."/>
            <person name="de Vasconcelos A.T."/>
        </authorList>
    </citation>
    <scope>NUCLEOTIDE SEQUENCE</scope>
</reference>
<feature type="compositionally biased region" description="Low complexity" evidence="1">
    <location>
        <begin position="533"/>
        <end position="543"/>
    </location>
</feature>
<reference evidence="3" key="4">
    <citation type="submission" date="2015-06" db="UniProtKB">
        <authorList>
            <consortium name="EnsemblMetazoa"/>
        </authorList>
    </citation>
    <scope>IDENTIFICATION</scope>
</reference>
<feature type="region of interest" description="Disordered" evidence="1">
    <location>
        <begin position="122"/>
        <end position="223"/>
    </location>
</feature>
<feature type="compositionally biased region" description="Low complexity" evidence="1">
    <location>
        <begin position="269"/>
        <end position="319"/>
    </location>
</feature>
<dbReference type="VEuPathDB" id="VectorBase:ADAR2_002939"/>
<feature type="compositionally biased region" description="Low complexity" evidence="1">
    <location>
        <begin position="125"/>
        <end position="160"/>
    </location>
</feature>
<feature type="region of interest" description="Disordered" evidence="1">
    <location>
        <begin position="269"/>
        <end position="320"/>
    </location>
</feature>
<feature type="region of interest" description="Disordered" evidence="1">
    <location>
        <begin position="343"/>
        <end position="410"/>
    </location>
</feature>
<protein>
    <submittedName>
        <fullName evidence="2 3">Uncharacterized protein</fullName>
    </submittedName>
</protein>
<dbReference type="AlphaFoldDB" id="W5J9R7"/>
<feature type="compositionally biased region" description="Polar residues" evidence="1">
    <location>
        <begin position="450"/>
        <end position="461"/>
    </location>
</feature>
<feature type="compositionally biased region" description="Low complexity" evidence="1">
    <location>
        <begin position="359"/>
        <end position="368"/>
    </location>
</feature>